<accession>A0A7R8XDE7</accession>
<dbReference type="EMBL" id="CAJPEV010001866">
    <property type="protein sequence ID" value="CAG0894667.1"/>
    <property type="molecule type" value="Genomic_DNA"/>
</dbReference>
<proteinExistence type="predicted"/>
<sequence>MNLWRKSAIGPSAKFGHRAEEPYTYLGVPERQSQEVSTIKSALNREYKRRLRWIWGSELSARNKVTATKTFAIPVLVYTFGVLHWTIKELEDLDRATRKTMNLHRSLHPKSSVQRLYLPRDEGGRGLLGVNRARLLSMEDQSPTVIGNRSIPERREKAHPSQHHMRRQKTWSHPT</sequence>
<dbReference type="EMBL" id="LR901383">
    <property type="protein sequence ID" value="CAD7248488.1"/>
    <property type="molecule type" value="Genomic_DNA"/>
</dbReference>
<evidence type="ECO:0000256" key="1">
    <source>
        <dbReference type="SAM" id="MobiDB-lite"/>
    </source>
</evidence>
<evidence type="ECO:0000313" key="2">
    <source>
        <dbReference type="EMBL" id="CAD7248488.1"/>
    </source>
</evidence>
<organism evidence="2">
    <name type="scientific">Darwinula stevensoni</name>
    <dbReference type="NCBI Taxonomy" id="69355"/>
    <lineage>
        <taxon>Eukaryota</taxon>
        <taxon>Metazoa</taxon>
        <taxon>Ecdysozoa</taxon>
        <taxon>Arthropoda</taxon>
        <taxon>Crustacea</taxon>
        <taxon>Oligostraca</taxon>
        <taxon>Ostracoda</taxon>
        <taxon>Podocopa</taxon>
        <taxon>Podocopida</taxon>
        <taxon>Darwinulocopina</taxon>
        <taxon>Darwinuloidea</taxon>
        <taxon>Darwinulidae</taxon>
        <taxon>Darwinula</taxon>
    </lineage>
</organism>
<dbReference type="AlphaFoldDB" id="A0A7R8XDE7"/>
<reference evidence="2" key="1">
    <citation type="submission" date="2020-11" db="EMBL/GenBank/DDBJ databases">
        <authorList>
            <person name="Tran Van P."/>
        </authorList>
    </citation>
    <scope>NUCLEOTIDE SEQUENCE</scope>
</reference>
<gene>
    <name evidence="2" type="ORF">DSTB1V02_LOCUS8300</name>
</gene>
<dbReference type="PANTHER" id="PTHR35450:SF2">
    <property type="entry name" value="REVERSE TRANSCRIPTASE DOMAIN-CONTAINING PROTEIN"/>
    <property type="match status" value="1"/>
</dbReference>
<dbReference type="OrthoDB" id="6382830at2759"/>
<keyword evidence="3" id="KW-1185">Reference proteome</keyword>
<name>A0A7R8XDE7_9CRUS</name>
<feature type="region of interest" description="Disordered" evidence="1">
    <location>
        <begin position="139"/>
        <end position="175"/>
    </location>
</feature>
<protein>
    <submittedName>
        <fullName evidence="2">Uncharacterized protein</fullName>
    </submittedName>
</protein>
<evidence type="ECO:0000313" key="3">
    <source>
        <dbReference type="Proteomes" id="UP000677054"/>
    </source>
</evidence>
<dbReference type="PANTHER" id="PTHR35450">
    <property type="entry name" value="REVERSE TRANSCRIPTASE DOMAIN-CONTAINING PROTEIN"/>
    <property type="match status" value="1"/>
</dbReference>
<feature type="compositionally biased region" description="Basic residues" evidence="1">
    <location>
        <begin position="160"/>
        <end position="175"/>
    </location>
</feature>
<dbReference type="Proteomes" id="UP000677054">
    <property type="component" value="Unassembled WGS sequence"/>
</dbReference>